<dbReference type="KEGG" id="mthr:MSTHT_0231"/>
<keyword evidence="1 2" id="KW-0597">Phosphoprotein</keyword>
<dbReference type="EMBL" id="CP009501">
    <property type="protein sequence ID" value="AKB11989.1"/>
    <property type="molecule type" value="Genomic_DNA"/>
</dbReference>
<sequence>MKKAKILVVEDQNIVALNIRNKLKNLGYTVTGTASTGEEAIRKADLSNADLVLMDIMLKGEMDGIEAAREIKNKLKIPVLYLTAYTDDETLERAKTTEPAGYISKPFKEEDLHSNIEMALHKHRAEKKEAEKEAEKESENSTE</sequence>
<dbReference type="InterPro" id="IPR050595">
    <property type="entry name" value="Bact_response_regulator"/>
</dbReference>
<dbReference type="AlphaFoldDB" id="A0A0E3H8A0"/>
<dbReference type="InterPro" id="IPR001789">
    <property type="entry name" value="Sig_transdc_resp-reg_receiver"/>
</dbReference>
<dbReference type="GO" id="GO:0000160">
    <property type="term" value="P:phosphorelay signal transduction system"/>
    <property type="evidence" value="ECO:0007669"/>
    <property type="project" value="InterPro"/>
</dbReference>
<accession>A0A0E3H8A0</accession>
<dbReference type="PATRIC" id="fig|523844.20.peg.300"/>
<feature type="region of interest" description="Disordered" evidence="3">
    <location>
        <begin position="120"/>
        <end position="143"/>
    </location>
</feature>
<dbReference type="STRING" id="523844.MSTHT_0231"/>
<dbReference type="OrthoDB" id="2830at2157"/>
<dbReference type="Gene3D" id="3.40.50.2300">
    <property type="match status" value="1"/>
</dbReference>
<dbReference type="Pfam" id="PF00072">
    <property type="entry name" value="Response_reg"/>
    <property type="match status" value="1"/>
</dbReference>
<evidence type="ECO:0000313" key="5">
    <source>
        <dbReference type="EMBL" id="AKB11989.1"/>
    </source>
</evidence>
<evidence type="ECO:0000313" key="6">
    <source>
        <dbReference type="Proteomes" id="UP000066529"/>
    </source>
</evidence>
<dbReference type="CDD" id="cd17534">
    <property type="entry name" value="REC_DC-like"/>
    <property type="match status" value="1"/>
</dbReference>
<organism evidence="5 6">
    <name type="scientific">Methanosarcina thermophila (strain ATCC 43570 / DSM 1825 / OCM 12 / VKM B-1830 / TM-1)</name>
    <dbReference type="NCBI Taxonomy" id="523844"/>
    <lineage>
        <taxon>Archaea</taxon>
        <taxon>Methanobacteriati</taxon>
        <taxon>Methanobacteriota</taxon>
        <taxon>Stenosarchaea group</taxon>
        <taxon>Methanomicrobia</taxon>
        <taxon>Methanosarcinales</taxon>
        <taxon>Methanosarcinaceae</taxon>
        <taxon>Methanosarcina</taxon>
    </lineage>
</organism>
<dbReference type="PANTHER" id="PTHR44591">
    <property type="entry name" value="STRESS RESPONSE REGULATOR PROTEIN 1"/>
    <property type="match status" value="1"/>
</dbReference>
<dbReference type="SUPFAM" id="SSF52172">
    <property type="entry name" value="CheY-like"/>
    <property type="match status" value="1"/>
</dbReference>
<dbReference type="PANTHER" id="PTHR44591:SF3">
    <property type="entry name" value="RESPONSE REGULATORY DOMAIN-CONTAINING PROTEIN"/>
    <property type="match status" value="1"/>
</dbReference>
<dbReference type="InterPro" id="IPR011006">
    <property type="entry name" value="CheY-like_superfamily"/>
</dbReference>
<proteinExistence type="predicted"/>
<dbReference type="GeneID" id="41601770"/>
<evidence type="ECO:0000256" key="1">
    <source>
        <dbReference type="ARBA" id="ARBA00022553"/>
    </source>
</evidence>
<feature type="compositionally biased region" description="Basic and acidic residues" evidence="3">
    <location>
        <begin position="126"/>
        <end position="143"/>
    </location>
</feature>
<dbReference type="RefSeq" id="WP_048166238.1">
    <property type="nucleotide sequence ID" value="NZ_CP009501.1"/>
</dbReference>
<reference evidence="5 6" key="1">
    <citation type="submission" date="2014-07" db="EMBL/GenBank/DDBJ databases">
        <title>Methanogenic archaea and the global carbon cycle.</title>
        <authorList>
            <person name="Henriksen J.R."/>
            <person name="Luke J."/>
            <person name="Reinhart S."/>
            <person name="Benedict M.N."/>
            <person name="Youngblut N.D."/>
            <person name="Metcalf M.E."/>
            <person name="Whitaker R.J."/>
            <person name="Metcalf W.W."/>
        </authorList>
    </citation>
    <scope>NUCLEOTIDE SEQUENCE [LARGE SCALE GENOMIC DNA]</scope>
    <source>
        <strain evidence="6">ATCC 43570 / DSM 1825 / OCM 12 / VKM B-1830 / TM-1</strain>
    </source>
</reference>
<dbReference type="PROSITE" id="PS50110">
    <property type="entry name" value="RESPONSE_REGULATORY"/>
    <property type="match status" value="1"/>
</dbReference>
<dbReference type="HOGENOM" id="CLU_000445_69_11_2"/>
<feature type="modified residue" description="4-aspartylphosphate" evidence="2">
    <location>
        <position position="55"/>
    </location>
</feature>
<evidence type="ECO:0000256" key="3">
    <source>
        <dbReference type="SAM" id="MobiDB-lite"/>
    </source>
</evidence>
<feature type="domain" description="Response regulatory" evidence="4">
    <location>
        <begin position="5"/>
        <end position="120"/>
    </location>
</feature>
<dbReference type="Proteomes" id="UP000066529">
    <property type="component" value="Chromosome"/>
</dbReference>
<gene>
    <name evidence="5" type="ORF">MSTHT_0231</name>
</gene>
<name>A0A0E3H8A0_METTT</name>
<evidence type="ECO:0000256" key="2">
    <source>
        <dbReference type="PROSITE-ProRule" id="PRU00169"/>
    </source>
</evidence>
<dbReference type="SMART" id="SM00448">
    <property type="entry name" value="REC"/>
    <property type="match status" value="1"/>
</dbReference>
<evidence type="ECO:0000259" key="4">
    <source>
        <dbReference type="PROSITE" id="PS50110"/>
    </source>
</evidence>
<protein>
    <submittedName>
        <fullName evidence="5">Response regulator receiver</fullName>
    </submittedName>
</protein>